<evidence type="ECO:0000313" key="4">
    <source>
        <dbReference type="Proteomes" id="UP000186914"/>
    </source>
</evidence>
<organism evidence="3 4">
    <name type="scientific">Haladaptatus litoreus</name>
    <dbReference type="NCBI Taxonomy" id="553468"/>
    <lineage>
        <taxon>Archaea</taxon>
        <taxon>Methanobacteriati</taxon>
        <taxon>Methanobacteriota</taxon>
        <taxon>Stenosarchaea group</taxon>
        <taxon>Halobacteria</taxon>
        <taxon>Halobacteriales</taxon>
        <taxon>Haladaptataceae</taxon>
        <taxon>Haladaptatus</taxon>
    </lineage>
</organism>
<dbReference type="InterPro" id="IPR036388">
    <property type="entry name" value="WH-like_DNA-bd_sf"/>
</dbReference>
<keyword evidence="4" id="KW-1185">Reference proteome</keyword>
<name>A0A1N7EG26_9EURY</name>
<evidence type="ECO:0000313" key="3">
    <source>
        <dbReference type="EMBL" id="SIR86994.1"/>
    </source>
</evidence>
<feature type="region of interest" description="Disordered" evidence="1">
    <location>
        <begin position="1"/>
        <end position="27"/>
    </location>
</feature>
<proteinExistence type="predicted"/>
<dbReference type="AlphaFoldDB" id="A0A1N7EG26"/>
<dbReference type="InterPro" id="IPR055768">
    <property type="entry name" value="DUF7344"/>
</dbReference>
<dbReference type="Pfam" id="PF24035">
    <property type="entry name" value="DUF7344"/>
    <property type="match status" value="1"/>
</dbReference>
<reference evidence="4" key="1">
    <citation type="submission" date="2017-01" db="EMBL/GenBank/DDBJ databases">
        <authorList>
            <person name="Varghese N."/>
            <person name="Submissions S."/>
        </authorList>
    </citation>
    <scope>NUCLEOTIDE SEQUENCE [LARGE SCALE GENOMIC DNA]</scope>
    <source>
        <strain evidence="4">CGMCC 1.7737</strain>
    </source>
</reference>
<feature type="compositionally biased region" description="Polar residues" evidence="1">
    <location>
        <begin position="7"/>
        <end position="22"/>
    </location>
</feature>
<evidence type="ECO:0000259" key="2">
    <source>
        <dbReference type="Pfam" id="PF24035"/>
    </source>
</evidence>
<protein>
    <recommendedName>
        <fullName evidence="2">DUF7344 domain-containing protein</fullName>
    </recommendedName>
</protein>
<dbReference type="EMBL" id="FTNO01000006">
    <property type="protein sequence ID" value="SIR86994.1"/>
    <property type="molecule type" value="Genomic_DNA"/>
</dbReference>
<feature type="domain" description="DUF7344" evidence="2">
    <location>
        <begin position="32"/>
        <end position="108"/>
    </location>
</feature>
<accession>A0A1N7EG26</accession>
<dbReference type="Proteomes" id="UP000186914">
    <property type="component" value="Unassembled WGS sequence"/>
</dbReference>
<dbReference type="Gene3D" id="1.10.10.10">
    <property type="entry name" value="Winged helix-like DNA-binding domain superfamily/Winged helix DNA-binding domain"/>
    <property type="match status" value="1"/>
</dbReference>
<gene>
    <name evidence="3" type="ORF">SAMN05421858_4202</name>
</gene>
<sequence length="129" mass="14506">MLLFEGSIQSGSMSTPQSTSTEHLSKEQVAGLLRHKQRRAIIRYFNQKTTDYTSLDDLVEYIVSSDSKRGATSVGHSKRITIGLLHNHLPRLADAGVLEYDQRSETVRYWGDSRLETPLETAPSNKKSI</sequence>
<evidence type="ECO:0000256" key="1">
    <source>
        <dbReference type="SAM" id="MobiDB-lite"/>
    </source>
</evidence>